<keyword evidence="1 2" id="KW-0732">Signal</keyword>
<gene>
    <name evidence="3" type="ORF">GRI38_11720</name>
</gene>
<dbReference type="Gene3D" id="2.50.20.10">
    <property type="entry name" value="Lipoprotein localisation LolA/LolB/LppX"/>
    <property type="match status" value="1"/>
</dbReference>
<feature type="chain" id="PRO_5032603943" evidence="2">
    <location>
        <begin position="23"/>
        <end position="205"/>
    </location>
</feature>
<feature type="signal peptide" evidence="2">
    <location>
        <begin position="1"/>
        <end position="22"/>
    </location>
</feature>
<dbReference type="Proteomes" id="UP000433104">
    <property type="component" value="Unassembled WGS sequence"/>
</dbReference>
<evidence type="ECO:0000313" key="4">
    <source>
        <dbReference type="Proteomes" id="UP000433104"/>
    </source>
</evidence>
<keyword evidence="3" id="KW-0449">Lipoprotein</keyword>
<keyword evidence="4" id="KW-1185">Reference proteome</keyword>
<dbReference type="OrthoDB" id="9800501at2"/>
<comment type="caution">
    <text evidence="3">The sequence shown here is derived from an EMBL/GenBank/DDBJ whole genome shotgun (WGS) entry which is preliminary data.</text>
</comment>
<dbReference type="AlphaFoldDB" id="A0A844ZH27"/>
<evidence type="ECO:0000256" key="1">
    <source>
        <dbReference type="ARBA" id="ARBA00022729"/>
    </source>
</evidence>
<dbReference type="Pfam" id="PF03548">
    <property type="entry name" value="LolA"/>
    <property type="match status" value="1"/>
</dbReference>
<dbReference type="CDD" id="cd16325">
    <property type="entry name" value="LolA"/>
    <property type="match status" value="1"/>
</dbReference>
<accession>A0A844ZH27</accession>
<evidence type="ECO:0000313" key="3">
    <source>
        <dbReference type="EMBL" id="MXO86693.1"/>
    </source>
</evidence>
<name>A0A844ZH27_9SPHN</name>
<proteinExistence type="predicted"/>
<dbReference type="PANTHER" id="PTHR35869:SF1">
    <property type="entry name" value="OUTER-MEMBRANE LIPOPROTEIN CARRIER PROTEIN"/>
    <property type="match status" value="1"/>
</dbReference>
<dbReference type="SUPFAM" id="SSF89392">
    <property type="entry name" value="Prokaryotic lipoproteins and lipoprotein localization factors"/>
    <property type="match status" value="1"/>
</dbReference>
<reference evidence="3 4" key="1">
    <citation type="submission" date="2019-12" db="EMBL/GenBank/DDBJ databases">
        <title>Genomic-based taxomic classification of the family Erythrobacteraceae.</title>
        <authorList>
            <person name="Xu L."/>
        </authorList>
    </citation>
    <scope>NUCLEOTIDE SEQUENCE [LARGE SCALE GENOMIC DNA]</scope>
    <source>
        <strain evidence="3 4">MCCC 1A09962</strain>
    </source>
</reference>
<evidence type="ECO:0000256" key="2">
    <source>
        <dbReference type="SAM" id="SignalP"/>
    </source>
</evidence>
<dbReference type="PANTHER" id="PTHR35869">
    <property type="entry name" value="OUTER-MEMBRANE LIPOPROTEIN CARRIER PROTEIN"/>
    <property type="match status" value="1"/>
</dbReference>
<dbReference type="InterPro" id="IPR004564">
    <property type="entry name" value="OM_lipoprot_carrier_LolA-like"/>
</dbReference>
<sequence>MAALLVLGTPAVVALPATAVHAQSSDLDRAVTALRGITTMKADFSQTDRSGASVNGVLTLKRGGKIRFEYERGTNMLVVSNGKSLYLVDYDVDQVQRWPISKSPLGALLDPSRDVKQYGKVVSTGNPDVVSIEVRDKDRPEFGAITMIFVRDAKSPGGLKLTHWVALDAQNHRTTVRLRNHRYGVAVNDNAFTFRDPRRSSRRPR</sequence>
<dbReference type="InterPro" id="IPR029046">
    <property type="entry name" value="LolA/LolB/LppX"/>
</dbReference>
<organism evidence="3 4">
    <name type="scientific">Parapontixanthobacter aurantiacus</name>
    <dbReference type="NCBI Taxonomy" id="1463599"/>
    <lineage>
        <taxon>Bacteria</taxon>
        <taxon>Pseudomonadati</taxon>
        <taxon>Pseudomonadota</taxon>
        <taxon>Alphaproteobacteria</taxon>
        <taxon>Sphingomonadales</taxon>
        <taxon>Erythrobacteraceae</taxon>
        <taxon>Parapontixanthobacter</taxon>
    </lineage>
</organism>
<protein>
    <submittedName>
        <fullName evidence="3">Outer membrane lipoprotein carrier protein LolA</fullName>
    </submittedName>
</protein>
<dbReference type="EMBL" id="WTYW01000003">
    <property type="protein sequence ID" value="MXO86693.1"/>
    <property type="molecule type" value="Genomic_DNA"/>
</dbReference>